<evidence type="ECO:0000313" key="1">
    <source>
        <dbReference type="EMBL" id="KNZ49180.1"/>
    </source>
</evidence>
<sequence>LIIFKEYDLAEVFQILENTFKQVINTLCWETEIPSLWCSGNLWFHYRLINTRLTNYTPPHYPLPMEFLLSHPQFPLPAGIQLPLLQPCFQNTGPLGYSSGPTPKIPLMTTSTPFPRAHLCHCHSTCTFSTAEKEKLILRPTASTSPIKTSNGLIEEIILLGQTYLKLLEFSCKKKISKVMILKGFEWCVGFVDGTKLLIFLKHSYNGKVFFDFEI</sequence>
<feature type="non-terminal residue" evidence="1">
    <location>
        <position position="1"/>
    </location>
</feature>
<protein>
    <submittedName>
        <fullName evidence="1">Uncharacterized protein</fullName>
    </submittedName>
</protein>
<dbReference type="VEuPathDB" id="FungiDB:VP01_5164g1"/>
<accession>A0A0L6UMU5</accession>
<organism evidence="1 2">
    <name type="scientific">Puccinia sorghi</name>
    <dbReference type="NCBI Taxonomy" id="27349"/>
    <lineage>
        <taxon>Eukaryota</taxon>
        <taxon>Fungi</taxon>
        <taxon>Dikarya</taxon>
        <taxon>Basidiomycota</taxon>
        <taxon>Pucciniomycotina</taxon>
        <taxon>Pucciniomycetes</taxon>
        <taxon>Pucciniales</taxon>
        <taxon>Pucciniaceae</taxon>
        <taxon>Puccinia</taxon>
    </lineage>
</organism>
<keyword evidence="2" id="KW-1185">Reference proteome</keyword>
<proteinExistence type="predicted"/>
<dbReference type="Proteomes" id="UP000037035">
    <property type="component" value="Unassembled WGS sequence"/>
</dbReference>
<dbReference type="AlphaFoldDB" id="A0A0L6UMU5"/>
<evidence type="ECO:0000313" key="2">
    <source>
        <dbReference type="Proteomes" id="UP000037035"/>
    </source>
</evidence>
<comment type="caution">
    <text evidence="1">The sequence shown here is derived from an EMBL/GenBank/DDBJ whole genome shotgun (WGS) entry which is preliminary data.</text>
</comment>
<gene>
    <name evidence="1" type="ORF">VP01_5164g1</name>
</gene>
<name>A0A0L6UMU5_9BASI</name>
<dbReference type="EMBL" id="LAVV01010347">
    <property type="protein sequence ID" value="KNZ49180.1"/>
    <property type="molecule type" value="Genomic_DNA"/>
</dbReference>
<reference evidence="1 2" key="1">
    <citation type="submission" date="2015-08" db="EMBL/GenBank/DDBJ databases">
        <title>Next Generation Sequencing and Analysis of the Genome of Puccinia sorghi L Schw, the Causal Agent of Maize Common Rust.</title>
        <authorList>
            <person name="Rochi L."/>
            <person name="Burguener G."/>
            <person name="Darino M."/>
            <person name="Turjanski A."/>
            <person name="Kreff E."/>
            <person name="Dieguez M.J."/>
            <person name="Sacco F."/>
        </authorList>
    </citation>
    <scope>NUCLEOTIDE SEQUENCE [LARGE SCALE GENOMIC DNA]</scope>
    <source>
        <strain evidence="1 2">RO10H11247</strain>
    </source>
</reference>